<dbReference type="GO" id="GO:0016020">
    <property type="term" value="C:membrane"/>
    <property type="evidence" value="ECO:0007669"/>
    <property type="project" value="TreeGrafter"/>
</dbReference>
<feature type="transmembrane region" description="Helical" evidence="2">
    <location>
        <begin position="375"/>
        <end position="394"/>
    </location>
</feature>
<dbReference type="PANTHER" id="PTHR34814">
    <property type="entry name" value="NITROSOGUANIDINE RESISTANCE PROTEIN SNG1"/>
    <property type="match status" value="1"/>
</dbReference>
<dbReference type="HOGENOM" id="CLU_020178_2_1_1"/>
<dbReference type="PANTHER" id="PTHR34814:SF1">
    <property type="entry name" value="NITROSOGUANIDINE RESISTANCE PROTEIN SNG1"/>
    <property type="match status" value="1"/>
</dbReference>
<dbReference type="OrthoDB" id="2140105at2759"/>
<proteinExistence type="predicted"/>
<feature type="transmembrane region" description="Helical" evidence="2">
    <location>
        <begin position="426"/>
        <end position="448"/>
    </location>
</feature>
<keyword evidence="2" id="KW-1133">Transmembrane helix</keyword>
<feature type="transmembrane region" description="Helical" evidence="2">
    <location>
        <begin position="340"/>
        <end position="363"/>
    </location>
</feature>
<dbReference type="EMBL" id="KN831777">
    <property type="protein sequence ID" value="KIM42629.1"/>
    <property type="molecule type" value="Genomic_DNA"/>
</dbReference>
<dbReference type="Proteomes" id="UP000053424">
    <property type="component" value="Unassembled WGS sequence"/>
</dbReference>
<reference evidence="5" key="2">
    <citation type="submission" date="2015-01" db="EMBL/GenBank/DDBJ databases">
        <title>Evolutionary Origins and Diversification of the Mycorrhizal Mutualists.</title>
        <authorList>
            <consortium name="DOE Joint Genome Institute"/>
            <consortium name="Mycorrhizal Genomics Consortium"/>
            <person name="Kohler A."/>
            <person name="Kuo A."/>
            <person name="Nagy L.G."/>
            <person name="Floudas D."/>
            <person name="Copeland A."/>
            <person name="Barry K.W."/>
            <person name="Cichocki N."/>
            <person name="Veneault-Fourrey C."/>
            <person name="LaButti K."/>
            <person name="Lindquist E.A."/>
            <person name="Lipzen A."/>
            <person name="Lundell T."/>
            <person name="Morin E."/>
            <person name="Murat C."/>
            <person name="Riley R."/>
            <person name="Ohm R."/>
            <person name="Sun H."/>
            <person name="Tunlid A."/>
            <person name="Henrissat B."/>
            <person name="Grigoriev I.V."/>
            <person name="Hibbett D.S."/>
            <person name="Martin F."/>
        </authorList>
    </citation>
    <scope>NUCLEOTIDE SEQUENCE [LARGE SCALE GENOMIC DNA]</scope>
    <source>
        <strain evidence="5">h7</strain>
    </source>
</reference>
<reference evidence="4 5" key="1">
    <citation type="submission" date="2014-04" db="EMBL/GenBank/DDBJ databases">
        <authorList>
            <consortium name="DOE Joint Genome Institute"/>
            <person name="Kuo A."/>
            <person name="Gay G."/>
            <person name="Dore J."/>
            <person name="Kohler A."/>
            <person name="Nagy L.G."/>
            <person name="Floudas D."/>
            <person name="Copeland A."/>
            <person name="Barry K.W."/>
            <person name="Cichocki N."/>
            <person name="Veneault-Fourrey C."/>
            <person name="LaButti K."/>
            <person name="Lindquist E.A."/>
            <person name="Lipzen A."/>
            <person name="Lundell T."/>
            <person name="Morin E."/>
            <person name="Murat C."/>
            <person name="Sun H."/>
            <person name="Tunlid A."/>
            <person name="Henrissat B."/>
            <person name="Grigoriev I.V."/>
            <person name="Hibbett D.S."/>
            <person name="Martin F."/>
            <person name="Nordberg H.P."/>
            <person name="Cantor M.N."/>
            <person name="Hua S.X."/>
        </authorList>
    </citation>
    <scope>NUCLEOTIDE SEQUENCE [LARGE SCALE GENOMIC DNA]</scope>
    <source>
        <strain evidence="5">h7</strain>
    </source>
</reference>
<accession>A0A0C3CEM4</accession>
<evidence type="ECO:0000256" key="2">
    <source>
        <dbReference type="SAM" id="Phobius"/>
    </source>
</evidence>
<keyword evidence="2" id="KW-0812">Transmembrane</keyword>
<feature type="domain" description="DUF3533" evidence="3">
    <location>
        <begin position="81"/>
        <end position="442"/>
    </location>
</feature>
<organism evidence="4 5">
    <name type="scientific">Hebeloma cylindrosporum</name>
    <dbReference type="NCBI Taxonomy" id="76867"/>
    <lineage>
        <taxon>Eukaryota</taxon>
        <taxon>Fungi</taxon>
        <taxon>Dikarya</taxon>
        <taxon>Basidiomycota</taxon>
        <taxon>Agaricomycotina</taxon>
        <taxon>Agaricomycetes</taxon>
        <taxon>Agaricomycetidae</taxon>
        <taxon>Agaricales</taxon>
        <taxon>Agaricineae</taxon>
        <taxon>Hymenogastraceae</taxon>
        <taxon>Hebeloma</taxon>
    </lineage>
</organism>
<evidence type="ECO:0000313" key="4">
    <source>
        <dbReference type="EMBL" id="KIM42629.1"/>
    </source>
</evidence>
<feature type="region of interest" description="Disordered" evidence="1">
    <location>
        <begin position="1"/>
        <end position="24"/>
    </location>
</feature>
<evidence type="ECO:0000313" key="5">
    <source>
        <dbReference type="Proteomes" id="UP000053424"/>
    </source>
</evidence>
<dbReference type="InterPro" id="IPR022703">
    <property type="entry name" value="DUF3533"/>
</dbReference>
<name>A0A0C3CEM4_HEBCY</name>
<dbReference type="AlphaFoldDB" id="A0A0C3CEM4"/>
<dbReference type="InterPro" id="IPR053001">
    <property type="entry name" value="MNNG_permease-like"/>
</dbReference>
<feature type="transmembrane region" description="Helical" evidence="2">
    <location>
        <begin position="77"/>
        <end position="97"/>
    </location>
</feature>
<evidence type="ECO:0000259" key="3">
    <source>
        <dbReference type="Pfam" id="PF12051"/>
    </source>
</evidence>
<feature type="transmembrane region" description="Helical" evidence="2">
    <location>
        <begin position="301"/>
        <end position="328"/>
    </location>
</feature>
<sequence>MADTTDSNTAEFDPSSPPPSSTIANASVFTKNEHDIERAIPPDPEPELQYPVLFSKTFCQRGDPEVKKARMVYLRSFLLGLFMVVLAMFSIFSIYWGSLWKIPAHPLEGWIVDFDEGVVGQAAIAALPNSSIIAWRIIPGTEFPGGVSEIMDKVKDDQTWIAVAVNQGASSRLEASIVNPDPSYNGADAITVYAAEARNENAYRALIRPFMQTTLDIFALNFATQLAPQLSSAPDIASLLSTSPQTVVSPVSYTIVNLLPFDQPVASAVAFVGLIYCLILTFFVVMIAYGAREESGINKMLTYRSLVIVRLVTSTLGYLALSFCYTIFNLAFKLNIWHRYGSVAFLLFWMLNWVGMCSVGLALEAVISILTPKYVPFFLILWIIVNVSVSVYPIDVLPRIYHYGYAAPFYNVSNSIRSLVFGTRNILGLNFGVLIAWVVVSCITLPFIQLIVRRKQEAVQNAAIIARRRAQEKRSPVVR</sequence>
<feature type="compositionally biased region" description="Polar residues" evidence="1">
    <location>
        <begin position="1"/>
        <end position="10"/>
    </location>
</feature>
<protein>
    <recommendedName>
        <fullName evidence="3">DUF3533 domain-containing protein</fullName>
    </recommendedName>
</protein>
<dbReference type="Pfam" id="PF12051">
    <property type="entry name" value="DUF3533"/>
    <property type="match status" value="1"/>
</dbReference>
<keyword evidence="5" id="KW-1185">Reference proteome</keyword>
<keyword evidence="2" id="KW-0472">Membrane</keyword>
<gene>
    <name evidence="4" type="ORF">M413DRAFT_408539</name>
</gene>
<dbReference type="STRING" id="686832.A0A0C3CEM4"/>
<evidence type="ECO:0000256" key="1">
    <source>
        <dbReference type="SAM" id="MobiDB-lite"/>
    </source>
</evidence>
<feature type="transmembrane region" description="Helical" evidence="2">
    <location>
        <begin position="265"/>
        <end position="289"/>
    </location>
</feature>